<evidence type="ECO:0000313" key="2">
    <source>
        <dbReference type="EMBL" id="AWI08716.1"/>
    </source>
</evidence>
<evidence type="ECO:0000313" key="3">
    <source>
        <dbReference type="Proteomes" id="UP000244896"/>
    </source>
</evidence>
<dbReference type="EMBL" id="CP023004">
    <property type="protein sequence ID" value="AWI08716.1"/>
    <property type="molecule type" value="Genomic_DNA"/>
</dbReference>
<dbReference type="Gene3D" id="2.130.10.10">
    <property type="entry name" value="YVTN repeat-like/Quinoprotein amine dehydrogenase"/>
    <property type="match status" value="1"/>
</dbReference>
<gene>
    <name evidence="2" type="ORF">CKA38_05115</name>
</gene>
<protein>
    <submittedName>
        <fullName evidence="2">Uncharacterized protein</fullName>
    </submittedName>
</protein>
<dbReference type="KEGG" id="elut:CKA38_05115"/>
<dbReference type="InterPro" id="IPR011047">
    <property type="entry name" value="Quinoprotein_ADH-like_sf"/>
</dbReference>
<feature type="chain" id="PRO_5016129184" evidence="1">
    <location>
        <begin position="24"/>
        <end position="326"/>
    </location>
</feature>
<dbReference type="OrthoDB" id="926234at2"/>
<dbReference type="RefSeq" id="WP_108824526.1">
    <property type="nucleotide sequence ID" value="NZ_CP023004.1"/>
</dbReference>
<organism evidence="2 3">
    <name type="scientific">Ereboglobus luteus</name>
    <dbReference type="NCBI Taxonomy" id="1796921"/>
    <lineage>
        <taxon>Bacteria</taxon>
        <taxon>Pseudomonadati</taxon>
        <taxon>Verrucomicrobiota</taxon>
        <taxon>Opitutia</taxon>
        <taxon>Opitutales</taxon>
        <taxon>Opitutaceae</taxon>
        <taxon>Ereboglobus</taxon>
    </lineage>
</organism>
<feature type="signal peptide" evidence="1">
    <location>
        <begin position="1"/>
        <end position="23"/>
    </location>
</feature>
<proteinExistence type="predicted"/>
<dbReference type="SUPFAM" id="SSF50998">
    <property type="entry name" value="Quinoprotein alcohol dehydrogenase-like"/>
    <property type="match status" value="1"/>
</dbReference>
<keyword evidence="1" id="KW-0732">Signal</keyword>
<accession>A0A2U8E1Q4</accession>
<reference evidence="2 3" key="1">
    <citation type="journal article" date="2018" name="Syst. Appl. Microbiol.">
        <title>Ereboglobus luteus gen. nov. sp. nov. from cockroach guts, and new insights into the oxygen relationship of the genera Opitutus and Didymococcus (Verrucomicrobia: Opitutaceae).</title>
        <authorList>
            <person name="Tegtmeier D."/>
            <person name="Belitz A."/>
            <person name="Radek R."/>
            <person name="Heimerl T."/>
            <person name="Brune A."/>
        </authorList>
    </citation>
    <scope>NUCLEOTIDE SEQUENCE [LARGE SCALE GENOMIC DNA]</scope>
    <source>
        <strain evidence="2 3">Ho45</strain>
    </source>
</reference>
<name>A0A2U8E1Q4_9BACT</name>
<dbReference type="AlphaFoldDB" id="A0A2U8E1Q4"/>
<dbReference type="PROSITE" id="PS51257">
    <property type="entry name" value="PROKAR_LIPOPROTEIN"/>
    <property type="match status" value="1"/>
</dbReference>
<evidence type="ECO:0000256" key="1">
    <source>
        <dbReference type="SAM" id="SignalP"/>
    </source>
</evidence>
<dbReference type="Proteomes" id="UP000244896">
    <property type="component" value="Chromosome"/>
</dbReference>
<sequence>MRTIKPLILPQILLALLSLFALAACSDKKSPAGAQTGKGIQHELVVIDEGRDTLFYINERNPSKNWLVKTGLPKARDLQLIGGGRLLVGYDNGYAEYNLADGKQLKKYDALSGVTSVRRQPDGNTIVTGVDLRGGKGVSVIVLDATDRIRTTTVYPGNYVRLMRQTAQGTYLMACGNEIREASTDGRYLKTYPVEGFKNMWKAMRLPDNRIIASAGYGAFMAELDADGNVLRKWGAKGQVPDNVNPHFAATFQLLPNGHTVLANWQGHGPDHGKSGVQLLEFDKDGKIVWQWSKADMISSLQGVLVLDGLDTSRLHDERNGVMEPL</sequence>
<keyword evidence="3" id="KW-1185">Reference proteome</keyword>
<dbReference type="InterPro" id="IPR015943">
    <property type="entry name" value="WD40/YVTN_repeat-like_dom_sf"/>
</dbReference>